<name>A0A9E2L077_9SPIR</name>
<proteinExistence type="predicted"/>
<evidence type="ECO:0000256" key="1">
    <source>
        <dbReference type="SAM" id="MobiDB-lite"/>
    </source>
</evidence>
<reference evidence="2" key="1">
    <citation type="journal article" date="2021" name="PeerJ">
        <title>Extensive microbial diversity within the chicken gut microbiome revealed by metagenomics and culture.</title>
        <authorList>
            <person name="Gilroy R."/>
            <person name="Ravi A."/>
            <person name="Getino M."/>
            <person name="Pursley I."/>
            <person name="Horton D.L."/>
            <person name="Alikhan N.F."/>
            <person name="Baker D."/>
            <person name="Gharbi K."/>
            <person name="Hall N."/>
            <person name="Watson M."/>
            <person name="Adriaenssens E.M."/>
            <person name="Foster-Nyarko E."/>
            <person name="Jarju S."/>
            <person name="Secka A."/>
            <person name="Antonio M."/>
            <person name="Oren A."/>
            <person name="Chaudhuri R.R."/>
            <person name="La Ragione R."/>
            <person name="Hildebrand F."/>
            <person name="Pallen M.J."/>
        </authorList>
    </citation>
    <scope>NUCLEOTIDE SEQUENCE</scope>
    <source>
        <strain evidence="2">Gambia15-2214</strain>
    </source>
</reference>
<reference evidence="2" key="2">
    <citation type="submission" date="2021-04" db="EMBL/GenBank/DDBJ databases">
        <authorList>
            <person name="Gilroy R."/>
        </authorList>
    </citation>
    <scope>NUCLEOTIDE SEQUENCE</scope>
    <source>
        <strain evidence="2">Gambia15-2214</strain>
    </source>
</reference>
<evidence type="ECO:0000313" key="2">
    <source>
        <dbReference type="EMBL" id="MBU3849128.1"/>
    </source>
</evidence>
<comment type="caution">
    <text evidence="2">The sequence shown here is derived from an EMBL/GenBank/DDBJ whole genome shotgun (WGS) entry which is preliminary data.</text>
</comment>
<organism evidence="2 3">
    <name type="scientific">Candidatus Treponema excrementipullorum</name>
    <dbReference type="NCBI Taxonomy" id="2838768"/>
    <lineage>
        <taxon>Bacteria</taxon>
        <taxon>Pseudomonadati</taxon>
        <taxon>Spirochaetota</taxon>
        <taxon>Spirochaetia</taxon>
        <taxon>Spirochaetales</taxon>
        <taxon>Treponemataceae</taxon>
        <taxon>Treponema</taxon>
    </lineage>
</organism>
<sequence length="174" mass="19627">MSKEEQIRTAIDNLDEQTAKDALALLLAGNTAGLKRPEFTSSTETDSISGSMKFANFSQAILWLKSKYKFQELDAFSTEADLVYVNTGDRKILLTDTSVKAKQVSGEGRSLHLDDFENAWENIVSNKKNLENVGQIAEYHNRESDNKTEQNNPEEFDQAFEPLPKNSRFSNLEL</sequence>
<dbReference type="EMBL" id="JAHLFV010000022">
    <property type="protein sequence ID" value="MBU3849128.1"/>
    <property type="molecule type" value="Genomic_DNA"/>
</dbReference>
<feature type="region of interest" description="Disordered" evidence="1">
    <location>
        <begin position="141"/>
        <end position="174"/>
    </location>
</feature>
<gene>
    <name evidence="2" type="ORF">IAA16_01015</name>
</gene>
<dbReference type="AlphaFoldDB" id="A0A9E2L077"/>
<accession>A0A9E2L077</accession>
<evidence type="ECO:0000313" key="3">
    <source>
        <dbReference type="Proteomes" id="UP000823914"/>
    </source>
</evidence>
<protein>
    <submittedName>
        <fullName evidence="2">Uncharacterized protein</fullName>
    </submittedName>
</protein>
<dbReference type="Proteomes" id="UP000823914">
    <property type="component" value="Unassembled WGS sequence"/>
</dbReference>